<name>A0ABY6IUW2_9BACT</name>
<evidence type="ECO:0000259" key="3">
    <source>
        <dbReference type="Pfam" id="PF16344"/>
    </source>
</evidence>
<proteinExistence type="predicted"/>
<feature type="transmembrane region" description="Helical" evidence="1">
    <location>
        <begin position="80"/>
        <end position="101"/>
    </location>
</feature>
<feature type="domain" description="Protein FecR C-terminal" evidence="3">
    <location>
        <begin position="246"/>
        <end position="311"/>
    </location>
</feature>
<keyword evidence="1" id="KW-0812">Transmembrane</keyword>
<feature type="domain" description="FecR protein" evidence="2">
    <location>
        <begin position="111"/>
        <end position="202"/>
    </location>
</feature>
<dbReference type="Gene3D" id="2.60.120.1440">
    <property type="match status" value="1"/>
</dbReference>
<dbReference type="Pfam" id="PF16344">
    <property type="entry name" value="FecR_C"/>
    <property type="match status" value="1"/>
</dbReference>
<dbReference type="EMBL" id="CP107006">
    <property type="protein sequence ID" value="UYQ91003.1"/>
    <property type="molecule type" value="Genomic_DNA"/>
</dbReference>
<keyword evidence="1" id="KW-0472">Membrane</keyword>
<organism evidence="4 5">
    <name type="scientific">Chitinophaga horti</name>
    <dbReference type="NCBI Taxonomy" id="2920382"/>
    <lineage>
        <taxon>Bacteria</taxon>
        <taxon>Pseudomonadati</taxon>
        <taxon>Bacteroidota</taxon>
        <taxon>Chitinophagia</taxon>
        <taxon>Chitinophagales</taxon>
        <taxon>Chitinophagaceae</taxon>
        <taxon>Chitinophaga</taxon>
    </lineage>
</organism>
<evidence type="ECO:0000259" key="2">
    <source>
        <dbReference type="Pfam" id="PF04773"/>
    </source>
</evidence>
<dbReference type="PANTHER" id="PTHR30273:SF2">
    <property type="entry name" value="PROTEIN FECR"/>
    <property type="match status" value="1"/>
</dbReference>
<keyword evidence="1" id="KW-1133">Transmembrane helix</keyword>
<dbReference type="PIRSF" id="PIRSF018266">
    <property type="entry name" value="FecR"/>
    <property type="match status" value="1"/>
</dbReference>
<keyword evidence="5" id="KW-1185">Reference proteome</keyword>
<dbReference type="InterPro" id="IPR012373">
    <property type="entry name" value="Ferrdict_sens_TM"/>
</dbReference>
<evidence type="ECO:0000313" key="5">
    <source>
        <dbReference type="Proteomes" id="UP001162741"/>
    </source>
</evidence>
<dbReference type="InterPro" id="IPR006860">
    <property type="entry name" value="FecR"/>
</dbReference>
<dbReference type="Gene3D" id="3.55.50.30">
    <property type="match status" value="1"/>
</dbReference>
<sequence>MEQQALYLLITRHFNGHTSTAEEEFLAGWQQASPENKALYTQLHAIWEATELPHDEAVVNNALSDVKHRLGNRKGRVIGIWKYAAAVAIVVVSVGLMMRGLPDKKIAYKEYNSKRGEVLPCTLPDGTQVQLAPGSRLRYPESGSRTVLLEGQAFFHVAKDAHAPFAVQAGDVKVQVLGTRFNVSHYAKSSSTAVSLVDGKVRVQVRDQQAVALTPGQEISYDRATGQIEARSYDMETVTGWTSRLLVFKNDSLATVAARLEQLYDVNIIFEDPAIAGYKLFARFNNKPLNYILEVIKATDDLSYIVQGNTVRFTRTANKKR</sequence>
<dbReference type="PANTHER" id="PTHR30273">
    <property type="entry name" value="PERIPLASMIC SIGNAL SENSOR AND SIGMA FACTOR ACTIVATOR FECR-RELATED"/>
    <property type="match status" value="1"/>
</dbReference>
<evidence type="ECO:0000313" key="4">
    <source>
        <dbReference type="EMBL" id="UYQ91003.1"/>
    </source>
</evidence>
<protein>
    <submittedName>
        <fullName evidence="4">FecR domain-containing protein</fullName>
    </submittedName>
</protein>
<accession>A0ABY6IUW2</accession>
<evidence type="ECO:0000256" key="1">
    <source>
        <dbReference type="SAM" id="Phobius"/>
    </source>
</evidence>
<dbReference type="InterPro" id="IPR032508">
    <property type="entry name" value="FecR_C"/>
</dbReference>
<gene>
    <name evidence="4" type="ORF">MKQ68_12960</name>
</gene>
<dbReference type="Pfam" id="PF04773">
    <property type="entry name" value="FecR"/>
    <property type="match status" value="1"/>
</dbReference>
<reference evidence="4" key="1">
    <citation type="submission" date="2022-10" db="EMBL/GenBank/DDBJ databases">
        <title>Chitinophaga sp. nov., isolated from soil.</title>
        <authorList>
            <person name="Jeon C.O."/>
        </authorList>
    </citation>
    <scope>NUCLEOTIDE SEQUENCE</scope>
    <source>
        <strain evidence="4">R8</strain>
    </source>
</reference>
<dbReference type="RefSeq" id="WP_264279498.1">
    <property type="nucleotide sequence ID" value="NZ_CP107006.1"/>
</dbReference>
<dbReference type="Proteomes" id="UP001162741">
    <property type="component" value="Chromosome"/>
</dbReference>